<evidence type="ECO:0000313" key="2">
    <source>
        <dbReference type="EMBL" id="QTE28285.1"/>
    </source>
</evidence>
<dbReference type="PROSITE" id="PS51819">
    <property type="entry name" value="VOC"/>
    <property type="match status" value="1"/>
</dbReference>
<dbReference type="InterPro" id="IPR029068">
    <property type="entry name" value="Glyas_Bleomycin-R_OHBP_Dase"/>
</dbReference>
<dbReference type="InterPro" id="IPR004360">
    <property type="entry name" value="Glyas_Fos-R_dOase_dom"/>
</dbReference>
<evidence type="ECO:0000259" key="1">
    <source>
        <dbReference type="PROSITE" id="PS51819"/>
    </source>
</evidence>
<name>A0A8A4Z9Z6_9MICO</name>
<dbReference type="RefSeq" id="WP_227422520.1">
    <property type="nucleotide sequence ID" value="NZ_CP071868.1"/>
</dbReference>
<accession>A0A8A4Z9Z6</accession>
<feature type="domain" description="VOC" evidence="1">
    <location>
        <begin position="15"/>
        <end position="135"/>
    </location>
</feature>
<dbReference type="KEGG" id="psic:J4E96_12940"/>
<keyword evidence="3" id="KW-1185">Reference proteome</keyword>
<dbReference type="Proteomes" id="UP000663937">
    <property type="component" value="Chromosome"/>
</dbReference>
<dbReference type="Pfam" id="PF00903">
    <property type="entry name" value="Glyoxalase"/>
    <property type="match status" value="1"/>
</dbReference>
<sequence>MSQQVDAQQSPLVASRAFSGFSVDDIPRAREFYAQTLGLEVTESNGMLTLELPGGTRVLIYPKGAAHEPASFTVLNFPVPDVAAAVDALAARGITFERYAAMAEGFDERGIFLGEGPLIAWFTDPAGNTLAVLESP</sequence>
<dbReference type="EMBL" id="CP071868">
    <property type="protein sequence ID" value="QTE28285.1"/>
    <property type="molecule type" value="Genomic_DNA"/>
</dbReference>
<reference evidence="2" key="1">
    <citation type="submission" date="2021-03" db="EMBL/GenBank/DDBJ databases">
        <title>Pengzhenrongella sicca gen. nov., sp. nov., a new member of suborder Micrococcineae isolated from High-Arctic tundra soil.</title>
        <authorList>
            <person name="Peng F."/>
        </authorList>
    </citation>
    <scope>NUCLEOTIDE SEQUENCE</scope>
    <source>
        <strain evidence="2">LRZ-2</strain>
    </source>
</reference>
<protein>
    <submittedName>
        <fullName evidence="2">VOC family protein</fullName>
    </submittedName>
</protein>
<dbReference type="AlphaFoldDB" id="A0A8A4Z9Z6"/>
<proteinExistence type="predicted"/>
<dbReference type="InterPro" id="IPR037523">
    <property type="entry name" value="VOC_core"/>
</dbReference>
<evidence type="ECO:0000313" key="3">
    <source>
        <dbReference type="Proteomes" id="UP000663937"/>
    </source>
</evidence>
<gene>
    <name evidence="2" type="ORF">J4E96_12940</name>
</gene>
<dbReference type="Gene3D" id="3.10.180.10">
    <property type="entry name" value="2,3-Dihydroxybiphenyl 1,2-Dioxygenase, domain 1"/>
    <property type="match status" value="1"/>
</dbReference>
<dbReference type="SUPFAM" id="SSF54593">
    <property type="entry name" value="Glyoxalase/Bleomycin resistance protein/Dihydroxybiphenyl dioxygenase"/>
    <property type="match status" value="1"/>
</dbReference>
<organism evidence="2 3">
    <name type="scientific">Pengzhenrongella sicca</name>
    <dbReference type="NCBI Taxonomy" id="2819238"/>
    <lineage>
        <taxon>Bacteria</taxon>
        <taxon>Bacillati</taxon>
        <taxon>Actinomycetota</taxon>
        <taxon>Actinomycetes</taxon>
        <taxon>Micrococcales</taxon>
        <taxon>Pengzhenrongella</taxon>
    </lineage>
</organism>